<keyword evidence="2" id="KW-1185">Reference proteome</keyword>
<dbReference type="Proteomes" id="UP001139308">
    <property type="component" value="Unassembled WGS sequence"/>
</dbReference>
<dbReference type="AlphaFoldDB" id="A0A9X1RWW9"/>
<gene>
    <name evidence="1" type="ORF">L5014_25235</name>
</gene>
<reference evidence="1" key="1">
    <citation type="submission" date="2022-01" db="EMBL/GenBank/DDBJ databases">
        <title>Genome sequence and assembly of Parabukholderia sp. RG36.</title>
        <authorList>
            <person name="Chhetri G."/>
        </authorList>
    </citation>
    <scope>NUCLEOTIDE SEQUENCE</scope>
    <source>
        <strain evidence="1">RG36</strain>
    </source>
</reference>
<evidence type="ECO:0000313" key="1">
    <source>
        <dbReference type="EMBL" id="MCG5076624.1"/>
    </source>
</evidence>
<accession>A0A9X1RWW9</accession>
<comment type="caution">
    <text evidence="1">The sequence shown here is derived from an EMBL/GenBank/DDBJ whole genome shotgun (WGS) entry which is preliminary data.</text>
</comment>
<name>A0A9X1RWW9_9BURK</name>
<organism evidence="1 2">
    <name type="scientific">Paraburkholderia tagetis</name>
    <dbReference type="NCBI Taxonomy" id="2913261"/>
    <lineage>
        <taxon>Bacteria</taxon>
        <taxon>Pseudomonadati</taxon>
        <taxon>Pseudomonadota</taxon>
        <taxon>Betaproteobacteria</taxon>
        <taxon>Burkholderiales</taxon>
        <taxon>Burkholderiaceae</taxon>
        <taxon>Paraburkholderia</taxon>
    </lineage>
</organism>
<feature type="non-terminal residue" evidence="1">
    <location>
        <position position="1"/>
    </location>
</feature>
<dbReference type="RefSeq" id="WP_238466535.1">
    <property type="nucleotide sequence ID" value="NZ_JAKLJA010000025.1"/>
</dbReference>
<evidence type="ECO:0000313" key="2">
    <source>
        <dbReference type="Proteomes" id="UP001139308"/>
    </source>
</evidence>
<protein>
    <submittedName>
        <fullName evidence="1">Uncharacterized protein</fullName>
    </submittedName>
</protein>
<sequence>TARLRVEFALGCAWNSRSGHRGIGARVAVEFALEYAWNMQCGSGFGNFRSASIARLTASAVAAERSRKISAR</sequence>
<dbReference type="EMBL" id="JAKLJA010000025">
    <property type="protein sequence ID" value="MCG5076624.1"/>
    <property type="molecule type" value="Genomic_DNA"/>
</dbReference>
<proteinExistence type="predicted"/>